<organism evidence="1 2">
    <name type="scientific">Sulfurirhabdus autotrophica</name>
    <dbReference type="NCBI Taxonomy" id="1706046"/>
    <lineage>
        <taxon>Bacteria</taxon>
        <taxon>Pseudomonadati</taxon>
        <taxon>Pseudomonadota</taxon>
        <taxon>Betaproteobacteria</taxon>
        <taxon>Nitrosomonadales</taxon>
        <taxon>Sulfuricellaceae</taxon>
        <taxon>Sulfurirhabdus</taxon>
    </lineage>
</organism>
<evidence type="ECO:0000313" key="2">
    <source>
        <dbReference type="Proteomes" id="UP000295367"/>
    </source>
</evidence>
<dbReference type="Proteomes" id="UP000295367">
    <property type="component" value="Unassembled WGS sequence"/>
</dbReference>
<sequence>MAVNLRFPGQYYDQETGLHYNYFRNYDPGTGRYTQSDPIGLAGGINPFAYVENNPLGVTDPLGLFTSDVHLDLSANAVNGQGLPENLAADAIMWSVLADFLPGSQGIKNTDWHAMKRPGESDATSNQRYYDYVMQQLKRCDAQGLGRALHAVEDSAAGGHGFKVYNGSVSLKHIFEDKYPSAQQRKEAIIKGRNIIDLFKQQCTCSK</sequence>
<dbReference type="InterPro" id="IPR022385">
    <property type="entry name" value="Rhs_assc_core"/>
</dbReference>
<dbReference type="EMBL" id="SMCO01000044">
    <property type="protein sequence ID" value="TCV78209.1"/>
    <property type="molecule type" value="Genomic_DNA"/>
</dbReference>
<reference evidence="1 2" key="1">
    <citation type="submission" date="2019-03" db="EMBL/GenBank/DDBJ databases">
        <title>Genomic Encyclopedia of Type Strains, Phase IV (KMG-IV): sequencing the most valuable type-strain genomes for metagenomic binning, comparative biology and taxonomic classification.</title>
        <authorList>
            <person name="Goeker M."/>
        </authorList>
    </citation>
    <scope>NUCLEOTIDE SEQUENCE [LARGE SCALE GENOMIC DNA]</scope>
    <source>
        <strain evidence="1 2">DSM 100309</strain>
    </source>
</reference>
<gene>
    <name evidence="1" type="ORF">EDC63_1441</name>
</gene>
<dbReference type="NCBIfam" id="TIGR03696">
    <property type="entry name" value="Rhs_assc_core"/>
    <property type="match status" value="1"/>
</dbReference>
<dbReference type="InterPro" id="IPR050708">
    <property type="entry name" value="T6SS_VgrG/RHS"/>
</dbReference>
<name>A0A4R3XQC3_9PROT</name>
<dbReference type="Gene3D" id="2.180.10.10">
    <property type="entry name" value="RHS repeat-associated core"/>
    <property type="match status" value="1"/>
</dbReference>
<dbReference type="PANTHER" id="PTHR32305">
    <property type="match status" value="1"/>
</dbReference>
<protein>
    <submittedName>
        <fullName evidence="1">RHS repeat-associated protein</fullName>
    </submittedName>
</protein>
<accession>A0A4R3XQC3</accession>
<evidence type="ECO:0000313" key="1">
    <source>
        <dbReference type="EMBL" id="TCV78209.1"/>
    </source>
</evidence>
<dbReference type="PANTHER" id="PTHR32305:SF15">
    <property type="entry name" value="PROTEIN RHSA-RELATED"/>
    <property type="match status" value="1"/>
</dbReference>
<comment type="caution">
    <text evidence="1">The sequence shown here is derived from an EMBL/GenBank/DDBJ whole genome shotgun (WGS) entry which is preliminary data.</text>
</comment>
<dbReference type="AlphaFoldDB" id="A0A4R3XQC3"/>
<dbReference type="PRINTS" id="PR00394">
    <property type="entry name" value="RHSPROTEIN"/>
</dbReference>
<keyword evidence="2" id="KW-1185">Reference proteome</keyword>
<proteinExistence type="predicted"/>